<name>A0A9P6QPB5_9FUNG</name>
<dbReference type="AlphaFoldDB" id="A0A9P6QPB5"/>
<keyword evidence="2" id="KW-1185">Reference proteome</keyword>
<dbReference type="OrthoDB" id="2445932at2759"/>
<sequence length="145" mass="16462">MEENLSGIEEVETLRNNLRDEIGNRVRESEILTKASFFHPTYSLLYKQCNEENFDALKDLLRREMQDIAPSVSAPESMGDKTMKHQEMNSTDISSVFNARISKSILWIGGGDFVTAKWNRLTDEGVSDLVFSNNALKTLQKASKK</sequence>
<proteinExistence type="predicted"/>
<protein>
    <submittedName>
        <fullName evidence="1">Uncharacterized protein</fullName>
    </submittedName>
</protein>
<dbReference type="Proteomes" id="UP000823405">
    <property type="component" value="Unassembled WGS sequence"/>
</dbReference>
<comment type="caution">
    <text evidence="1">The sequence shown here is derived from an EMBL/GenBank/DDBJ whole genome shotgun (WGS) entry which is preliminary data.</text>
</comment>
<reference evidence="1" key="1">
    <citation type="journal article" date="2020" name="Fungal Divers.">
        <title>Resolving the Mortierellaceae phylogeny through synthesis of multi-gene phylogenetics and phylogenomics.</title>
        <authorList>
            <person name="Vandepol N."/>
            <person name="Liber J."/>
            <person name="Desiro A."/>
            <person name="Na H."/>
            <person name="Kennedy M."/>
            <person name="Barry K."/>
            <person name="Grigoriev I.V."/>
            <person name="Miller A.N."/>
            <person name="O'Donnell K."/>
            <person name="Stajich J.E."/>
            <person name="Bonito G."/>
        </authorList>
    </citation>
    <scope>NUCLEOTIDE SEQUENCE</scope>
    <source>
        <strain evidence="1">NVP60</strain>
    </source>
</reference>
<organism evidence="1 2">
    <name type="scientific">Linnemannia gamsii</name>
    <dbReference type="NCBI Taxonomy" id="64522"/>
    <lineage>
        <taxon>Eukaryota</taxon>
        <taxon>Fungi</taxon>
        <taxon>Fungi incertae sedis</taxon>
        <taxon>Mucoromycota</taxon>
        <taxon>Mortierellomycotina</taxon>
        <taxon>Mortierellomycetes</taxon>
        <taxon>Mortierellales</taxon>
        <taxon>Mortierellaceae</taxon>
        <taxon>Linnemannia</taxon>
    </lineage>
</organism>
<evidence type="ECO:0000313" key="1">
    <source>
        <dbReference type="EMBL" id="KAG0282603.1"/>
    </source>
</evidence>
<evidence type="ECO:0000313" key="2">
    <source>
        <dbReference type="Proteomes" id="UP000823405"/>
    </source>
</evidence>
<gene>
    <name evidence="1" type="ORF">BGZ97_008924</name>
</gene>
<dbReference type="EMBL" id="JAAAIN010004162">
    <property type="protein sequence ID" value="KAG0282603.1"/>
    <property type="molecule type" value="Genomic_DNA"/>
</dbReference>
<accession>A0A9P6QPB5</accession>